<sequence>MGDKTPDLERSIRTIKTFQRDIFQQSSGKEIADMYTAAIALIYYLKVDQEVLQRTRDAAESEKKIPKCPAPAEIPAINAVVRDSQVFTALLQCLSPSAAPPSFEAEASIPATGGGRKRSLSFSNNEVTSNKFMKTTHSPNPVGRKLVDHAVMPHYSLATLAATILYASFAHLDHWPPSLVKAYADDVFGPRLWIDDANCRLLVQNLELCHRSSVIPTTSEEGMAQAAMVSEAYQELSVSSPTISRGSVSSYGSSQEQGKRKRGESGNSSSSGEEDEEIELTAKGGSNKATRGREISSYPVNQTNLDLESVRPRYFGVNFEVAVDRIASSLFERLDVKSKQNSGLLQALPMFVSIPKVRSLIASNLSKWLQSPALAGLARTLFSATVNHMKHEDPPLPDDLLAIDSILAMRLKANQLNTHVENITEIAKRIPTLNVVRRMYSKLLHDEIEVLSSPTHASTESTRPVKMVGAIHAVVPAQVSYDAIASSFLMMMARDLEDVNDANKGLASGRVRLILKLRRILRRFAAEISSSFDGVQLMKSFFEFDVNSQGWSFRNAEDKARLMFQCVTLAVSSFVRGKGKASLSETEELSLRASLLSVRKLLLSWFCTYYGPYYSSTLSERINAKGDKEFVGAGLPNFRSTLGQFEEETIPSWLNTLRCLLFIEEPESGSMREFNLPSEAAPSNECTKEWEAEIDAVRLCCKYGADVNDDLIWIVLEASREDEEGLEPQMSLQIIENLLRSCSKDREGKVRVNDPSLVWEMYNLAQYKPPIEANPPVNLPRLALPGNWWRATVVSLVFCSASGKIADVMWKEHPTLQSIMKMVTSSKYRFPTVDCDDVGRDKMKSAEQKAREEETSIAEQLFLPPIFMEEDSTKTGSRISKRLLKQQKDKDAARLLEERTRRKKMLKSAQKSIMLWDPDGPARKPPREVAELIIAVDNAFELSDEFQKSTDPDFLTMTIGNTTRNAVERAYDWLIPIVSKFPEIISRLHSSTSCFLLLRAHGNDGDEKKELWDLAAPLLRHVQQSLEGKFGTGETVKAFELLISDIASHNPDRRRCARRVLQESLPACIDASTSSGSWMRSILLLKDASYILPDAVKYMATAASFERGSVLRSLIVSLQQIIEYSEKNVIDVSFRFADLVVDLISKRPSVLAEAIDSYTDLRSIIIKVIFEEFSTRVQTSDESKITQDFDQSMVDRDYIQGISLSLVQSISVFLSLWKDEFRTAEGDSSKYIDYLADALLHQHSEGDNEKDVDVLLDDTKTSLKKNITVPVELWIMLAKARSDAIARRAALSAPASFLPRLLLCSGLPRASLLTMIDRLGRLGQRAPDMTATYLELMVPSASSHWDIGRIGTKRQISRKLLGRLTSYMGLHGIDVSDNSTEVSTTFIKWLSQTYLGDEAKSKGKEKNSSVKVRSPLVFSSKMATSELDDTLDVVLPFQVKKESNKWIVMDQKVQKIAVQSTVVSISKGVEQGDVNVVNAILASMLDKSQSEMCDCATELVRCVYKEKQVKENNLSLLLKWVPLLTKAKGTPELWKAVFSLSVSEKVSSSLVIKATESWTSSHQSECMDWICKEMAVANDAAVHIVNVVRFLINTIPVPFGSPAQMTSPPNQRTFDAQAIEGMINIALFCLKCAASIHDSHAALGFDFGLWVSSLGKSPFESVTRNVIAEIKADTDLILKPVFSSFFLRLYLKHSLWLDLNPERTRRLLMKASELFQEQFSEWVSSLDDKINEVIESISSGQFRSIKILNDMARRHPLIVLRRGKDFALLLEHDASNTERDNGTRGMVHGEGFDYPLEAHYMNTNVFVIVRHWGYSYTESVWAAFLDIISSVPKDVLFGGEVEKNAKEFIPNLLICFKLFSNANQMNGDSGSVQQ</sequence>
<organism evidence="2 3">
    <name type="scientific">Fistulifera solaris</name>
    <name type="common">Oleaginous diatom</name>
    <dbReference type="NCBI Taxonomy" id="1519565"/>
    <lineage>
        <taxon>Eukaryota</taxon>
        <taxon>Sar</taxon>
        <taxon>Stramenopiles</taxon>
        <taxon>Ochrophyta</taxon>
        <taxon>Bacillariophyta</taxon>
        <taxon>Bacillariophyceae</taxon>
        <taxon>Bacillariophycidae</taxon>
        <taxon>Naviculales</taxon>
        <taxon>Naviculaceae</taxon>
        <taxon>Fistulifera</taxon>
    </lineage>
</organism>
<name>A0A1Z5JFG9_FISSO</name>
<evidence type="ECO:0000256" key="1">
    <source>
        <dbReference type="SAM" id="MobiDB-lite"/>
    </source>
</evidence>
<feature type="compositionally biased region" description="Low complexity" evidence="1">
    <location>
        <begin position="244"/>
        <end position="254"/>
    </location>
</feature>
<comment type="caution">
    <text evidence="2">The sequence shown here is derived from an EMBL/GenBank/DDBJ whole genome shotgun (WGS) entry which is preliminary data.</text>
</comment>
<dbReference type="InterPro" id="IPR038902">
    <property type="entry name" value="INTS1"/>
</dbReference>
<keyword evidence="3" id="KW-1185">Reference proteome</keyword>
<proteinExistence type="predicted"/>
<dbReference type="PANTHER" id="PTHR21224:SF1">
    <property type="entry name" value="INTEGRATOR COMPLEX SUBUNIT 1"/>
    <property type="match status" value="1"/>
</dbReference>
<gene>
    <name evidence="2" type="ORF">FisN_13Lh110</name>
</gene>
<feature type="region of interest" description="Disordered" evidence="1">
    <location>
        <begin position="240"/>
        <end position="295"/>
    </location>
</feature>
<evidence type="ECO:0000313" key="2">
    <source>
        <dbReference type="EMBL" id="GAX12642.1"/>
    </source>
</evidence>
<accession>A0A1Z5JFG9</accession>
<reference evidence="2 3" key="1">
    <citation type="journal article" date="2015" name="Plant Cell">
        <title>Oil accumulation by the oleaginous diatom Fistulifera solaris as revealed by the genome and transcriptome.</title>
        <authorList>
            <person name="Tanaka T."/>
            <person name="Maeda Y."/>
            <person name="Veluchamy A."/>
            <person name="Tanaka M."/>
            <person name="Abida H."/>
            <person name="Marechal E."/>
            <person name="Bowler C."/>
            <person name="Muto M."/>
            <person name="Sunaga Y."/>
            <person name="Tanaka M."/>
            <person name="Yoshino T."/>
            <person name="Taniguchi T."/>
            <person name="Fukuda Y."/>
            <person name="Nemoto M."/>
            <person name="Matsumoto M."/>
            <person name="Wong P.S."/>
            <person name="Aburatani S."/>
            <person name="Fujibuchi W."/>
        </authorList>
    </citation>
    <scope>NUCLEOTIDE SEQUENCE [LARGE SCALE GENOMIC DNA]</scope>
    <source>
        <strain evidence="2 3">JPCC DA0580</strain>
    </source>
</reference>
<protein>
    <submittedName>
        <fullName evidence="2">Uncharacterized protein</fullName>
    </submittedName>
</protein>
<dbReference type="InParanoid" id="A0A1Z5JFG9"/>
<dbReference type="Proteomes" id="UP000198406">
    <property type="component" value="Unassembled WGS sequence"/>
</dbReference>
<dbReference type="GO" id="GO:0034474">
    <property type="term" value="P:U2 snRNA 3'-end processing"/>
    <property type="evidence" value="ECO:0007669"/>
    <property type="project" value="InterPro"/>
</dbReference>
<dbReference type="EMBL" id="BDSP01000053">
    <property type="protein sequence ID" value="GAX12642.1"/>
    <property type="molecule type" value="Genomic_DNA"/>
</dbReference>
<dbReference type="GO" id="GO:0032039">
    <property type="term" value="C:integrator complex"/>
    <property type="evidence" value="ECO:0007669"/>
    <property type="project" value="InterPro"/>
</dbReference>
<dbReference type="PANTHER" id="PTHR21224">
    <property type="entry name" value="INTEGRATOR COMPLEX SUBUNIT 1"/>
    <property type="match status" value="1"/>
</dbReference>
<dbReference type="OrthoDB" id="115728at2759"/>
<evidence type="ECO:0000313" key="3">
    <source>
        <dbReference type="Proteomes" id="UP000198406"/>
    </source>
</evidence>